<dbReference type="Pfam" id="PF05761">
    <property type="entry name" value="5_nucleotid"/>
    <property type="match status" value="1"/>
</dbReference>
<accession>A0A1D1UQ60</accession>
<feature type="region of interest" description="Disordered" evidence="5">
    <location>
        <begin position="523"/>
        <end position="630"/>
    </location>
</feature>
<organism evidence="6 7">
    <name type="scientific">Ramazzottius varieornatus</name>
    <name type="common">Water bear</name>
    <name type="synonym">Tardigrade</name>
    <dbReference type="NCBI Taxonomy" id="947166"/>
    <lineage>
        <taxon>Eukaryota</taxon>
        <taxon>Metazoa</taxon>
        <taxon>Ecdysozoa</taxon>
        <taxon>Tardigrada</taxon>
        <taxon>Eutardigrada</taxon>
        <taxon>Parachela</taxon>
        <taxon>Hypsibioidea</taxon>
        <taxon>Ramazzottiidae</taxon>
        <taxon>Ramazzottius</taxon>
    </lineage>
</organism>
<dbReference type="SUPFAM" id="SSF56784">
    <property type="entry name" value="HAD-like"/>
    <property type="match status" value="1"/>
</dbReference>
<dbReference type="InterPro" id="IPR008380">
    <property type="entry name" value="HAD-SF_hydro_IG_5-nucl"/>
</dbReference>
<dbReference type="InterPro" id="IPR023214">
    <property type="entry name" value="HAD_sf"/>
</dbReference>
<evidence type="ECO:0008006" key="8">
    <source>
        <dbReference type="Google" id="ProtNLM"/>
    </source>
</evidence>
<proteinExistence type="inferred from homology"/>
<comment type="similarity">
    <text evidence="1">Belongs to the 5'(3')-deoxyribonucleotidase family.</text>
</comment>
<dbReference type="OrthoDB" id="10252832at2759"/>
<evidence type="ECO:0000256" key="3">
    <source>
        <dbReference type="ARBA" id="ARBA00022801"/>
    </source>
</evidence>
<dbReference type="InterPro" id="IPR036412">
    <property type="entry name" value="HAD-like_sf"/>
</dbReference>
<dbReference type="GO" id="GO:0008253">
    <property type="term" value="F:5'-nucleotidase activity"/>
    <property type="evidence" value="ECO:0007669"/>
    <property type="project" value="TreeGrafter"/>
</dbReference>
<dbReference type="STRING" id="947166.A0A1D1UQ60"/>
<dbReference type="PANTHER" id="PTHR12103:SF15">
    <property type="entry name" value="CYTOSOLIC PURINE 5'-NUCLEOTIDASE"/>
    <property type="match status" value="1"/>
</dbReference>
<dbReference type="GO" id="GO:0046872">
    <property type="term" value="F:metal ion binding"/>
    <property type="evidence" value="ECO:0007669"/>
    <property type="project" value="UniProtKB-KW"/>
</dbReference>
<keyword evidence="4" id="KW-0460">Magnesium</keyword>
<evidence type="ECO:0000313" key="6">
    <source>
        <dbReference type="EMBL" id="GAU91581.1"/>
    </source>
</evidence>
<protein>
    <recommendedName>
        <fullName evidence="8">Cytosolic purine 5'-nucleotidase</fullName>
    </recommendedName>
</protein>
<feature type="compositionally biased region" description="Basic and acidic residues" evidence="5">
    <location>
        <begin position="544"/>
        <end position="561"/>
    </location>
</feature>
<name>A0A1D1UQ60_RAMVA</name>
<dbReference type="Proteomes" id="UP000186922">
    <property type="component" value="Unassembled WGS sequence"/>
</dbReference>
<gene>
    <name evidence="6" type="primary">RvY_03809</name>
    <name evidence="6" type="synonym">RvY_03809.1</name>
    <name evidence="6" type="ORF">RvY_03809-1</name>
</gene>
<evidence type="ECO:0000256" key="4">
    <source>
        <dbReference type="ARBA" id="ARBA00022842"/>
    </source>
</evidence>
<dbReference type="PANTHER" id="PTHR12103">
    <property type="entry name" value="5'-NUCLEOTIDASE DOMAIN-CONTAINING"/>
    <property type="match status" value="1"/>
</dbReference>
<reference evidence="6 7" key="1">
    <citation type="journal article" date="2016" name="Nat. Commun.">
        <title>Extremotolerant tardigrade genome and improved radiotolerance of human cultured cells by tardigrade-unique protein.</title>
        <authorList>
            <person name="Hashimoto T."/>
            <person name="Horikawa D.D."/>
            <person name="Saito Y."/>
            <person name="Kuwahara H."/>
            <person name="Kozuka-Hata H."/>
            <person name="Shin-I T."/>
            <person name="Minakuchi Y."/>
            <person name="Ohishi K."/>
            <person name="Motoyama A."/>
            <person name="Aizu T."/>
            <person name="Enomoto A."/>
            <person name="Kondo K."/>
            <person name="Tanaka S."/>
            <person name="Hara Y."/>
            <person name="Koshikawa S."/>
            <person name="Sagara H."/>
            <person name="Miura T."/>
            <person name="Yokobori S."/>
            <person name="Miyagawa K."/>
            <person name="Suzuki Y."/>
            <person name="Kubo T."/>
            <person name="Oyama M."/>
            <person name="Kohara Y."/>
            <person name="Fujiyama A."/>
            <person name="Arakawa K."/>
            <person name="Katayama T."/>
            <person name="Toyoda A."/>
            <person name="Kunieda T."/>
        </authorList>
    </citation>
    <scope>NUCLEOTIDE SEQUENCE [LARGE SCALE GENOMIC DNA]</scope>
    <source>
        <strain evidence="6 7">YOKOZUNA-1</strain>
    </source>
</reference>
<dbReference type="EMBL" id="BDGG01000002">
    <property type="protein sequence ID" value="GAU91581.1"/>
    <property type="molecule type" value="Genomic_DNA"/>
</dbReference>
<sequence length="630" mass="71930">MDTSGLNQPVASNSSVGATGHPEQVNGKSKTGVENVPPKYYREAEHRIFVNRSLRLEQIKFYGFDMDYTLAVYKSPAYEIMTFKEIINRLLQIGYPKELEEFEYDPSFPIRGVWFDSLYGNILKVDPFGFIMVAYHGFEVLKGNEVDDLYPNKFVILDERRMYVMNTLFNLPEIYILACLVDYFTKAEDNNLQKTGVKKGDIVMSYKSIFQDVRASVDWVHMQGALKEKTVADPEEYVERDPRLPTLLTHLRKNGAKVFLLTNSEWYYTEKIMTYMFSFEGADTTRNWRTYFDYVFVDARKPLFFGEGTLLREVDLKTGTLRLGTSTGPLCSDRVYNGGSCDVFTQLVGAKGKDVLYVGDHIFGDVLKSKKTRGWRTFLVVRELENELHVWSDRRSLFQKLEDLDIKLSNLYKDMDSSSVERPNIKHIQQEMKNVIHEMDMSYGLLGSLFRSGSFQTFFASQVSRYADLYAATFLNLMYYPMSYMFRAPAMLMPHESTVKHDEVLHGGMEDPMTAMNGAHARRTSYMQSKDARKSQSGSLTELPVDRRAAKTIDDNVDGTHLKRPYPQTPVEFTQTIDVYDSDEGGENGVKEKASEVSGQSGPEEDDSAPTTPDNKASVLSDQSDDGNQQ</sequence>
<keyword evidence="3" id="KW-0378">Hydrolase</keyword>
<evidence type="ECO:0000313" key="7">
    <source>
        <dbReference type="Proteomes" id="UP000186922"/>
    </source>
</evidence>
<dbReference type="Gene3D" id="3.40.50.1000">
    <property type="entry name" value="HAD superfamily/HAD-like"/>
    <property type="match status" value="2"/>
</dbReference>
<evidence type="ECO:0000256" key="2">
    <source>
        <dbReference type="ARBA" id="ARBA00022723"/>
    </source>
</evidence>
<evidence type="ECO:0000256" key="5">
    <source>
        <dbReference type="SAM" id="MobiDB-lite"/>
    </source>
</evidence>
<feature type="compositionally biased region" description="Polar residues" evidence="5">
    <location>
        <begin position="609"/>
        <end position="630"/>
    </location>
</feature>
<dbReference type="AlphaFoldDB" id="A0A1D1UQ60"/>
<dbReference type="GO" id="GO:0046037">
    <property type="term" value="P:GMP metabolic process"/>
    <property type="evidence" value="ECO:0007669"/>
    <property type="project" value="UniProtKB-ARBA"/>
</dbReference>
<feature type="compositionally biased region" description="Polar residues" evidence="5">
    <location>
        <begin position="1"/>
        <end position="17"/>
    </location>
</feature>
<dbReference type="CDD" id="cd07522">
    <property type="entry name" value="HAD_cN-II"/>
    <property type="match status" value="1"/>
</dbReference>
<dbReference type="NCBIfam" id="TIGR02244">
    <property type="entry name" value="HAD-IG-Ncltidse"/>
    <property type="match status" value="1"/>
</dbReference>
<dbReference type="FunFam" id="3.40.50.1000:FF:000021">
    <property type="entry name" value="NT5C2 isoform 1"/>
    <property type="match status" value="1"/>
</dbReference>
<evidence type="ECO:0000256" key="1">
    <source>
        <dbReference type="ARBA" id="ARBA00009589"/>
    </source>
</evidence>
<keyword evidence="7" id="KW-1185">Reference proteome</keyword>
<keyword evidence="2" id="KW-0479">Metal-binding</keyword>
<comment type="caution">
    <text evidence="6">The sequence shown here is derived from an EMBL/GenBank/DDBJ whole genome shotgun (WGS) entry which is preliminary data.</text>
</comment>
<feature type="region of interest" description="Disordered" evidence="5">
    <location>
        <begin position="1"/>
        <end position="34"/>
    </location>
</feature>